<proteinExistence type="predicted"/>
<dbReference type="Pfam" id="PF00037">
    <property type="entry name" value="Fer4"/>
    <property type="match status" value="1"/>
</dbReference>
<dbReference type="GO" id="GO:0051539">
    <property type="term" value="F:4 iron, 4 sulfur cluster binding"/>
    <property type="evidence" value="ECO:0007669"/>
    <property type="project" value="UniProtKB-UniRule"/>
</dbReference>
<evidence type="ECO:0000256" key="15">
    <source>
        <dbReference type="PIRSR" id="PIRSR006439-50"/>
    </source>
</evidence>
<evidence type="ECO:0000256" key="4">
    <source>
        <dbReference type="ARBA" id="ARBA00017710"/>
    </source>
</evidence>
<feature type="binding site" evidence="15">
    <location>
        <position position="578"/>
    </location>
    <ligand>
        <name>[4Fe-4S] cluster</name>
        <dbReference type="ChEBI" id="CHEBI:49883"/>
        <label>2</label>
    </ligand>
</feature>
<evidence type="ECO:0000256" key="1">
    <source>
        <dbReference type="ARBA" id="ARBA00002995"/>
    </source>
</evidence>
<dbReference type="PIRSF" id="PIRSF006439">
    <property type="entry name" value="Indolepyruvate_ferr_oxidored"/>
    <property type="match status" value="1"/>
</dbReference>
<evidence type="ECO:0000256" key="12">
    <source>
        <dbReference type="ARBA" id="ARBA00030514"/>
    </source>
</evidence>
<dbReference type="InterPro" id="IPR011766">
    <property type="entry name" value="TPP_enzyme_TPP-bd"/>
</dbReference>
<name>A0A2S0L517_9FIRM</name>
<evidence type="ECO:0000256" key="3">
    <source>
        <dbReference type="ARBA" id="ARBA00012812"/>
    </source>
</evidence>
<evidence type="ECO:0000259" key="16">
    <source>
        <dbReference type="PROSITE" id="PS51379"/>
    </source>
</evidence>
<keyword evidence="18" id="KW-1185">Reference proteome</keyword>
<dbReference type="CDD" id="cd07034">
    <property type="entry name" value="TPP_PYR_PFOR_IOR-alpha_like"/>
    <property type="match status" value="1"/>
</dbReference>
<evidence type="ECO:0000256" key="2">
    <source>
        <dbReference type="ARBA" id="ARBA00011238"/>
    </source>
</evidence>
<dbReference type="SUPFAM" id="SSF54862">
    <property type="entry name" value="4Fe-4S ferredoxins"/>
    <property type="match status" value="1"/>
</dbReference>
<dbReference type="PANTHER" id="PTHR43710:SF5">
    <property type="entry name" value="INDOLEPYRUVATE FERREDOXIN OXIDOREDUCTASE ALPHA SUBUNIT"/>
    <property type="match status" value="1"/>
</dbReference>
<dbReference type="FunFam" id="3.40.50.970:FF:000039">
    <property type="entry name" value="Indolepyruvate oxidoreductase subunit IorA"/>
    <property type="match status" value="1"/>
</dbReference>
<dbReference type="InterPro" id="IPR009014">
    <property type="entry name" value="Transketo_C/PFOR_II"/>
</dbReference>
<dbReference type="Proteomes" id="UP000237883">
    <property type="component" value="Chromosome"/>
</dbReference>
<evidence type="ECO:0000256" key="14">
    <source>
        <dbReference type="PIRNR" id="PIRNR006439"/>
    </source>
</evidence>
<dbReference type="PROSITE" id="PS00198">
    <property type="entry name" value="4FE4S_FER_1"/>
    <property type="match status" value="1"/>
</dbReference>
<keyword evidence="7 14" id="KW-0479">Metal-binding</keyword>
<feature type="binding site" evidence="15">
    <location>
        <position position="550"/>
    </location>
    <ligand>
        <name>[4Fe-4S] cluster</name>
        <dbReference type="ChEBI" id="CHEBI:49883"/>
        <label>1</label>
    </ligand>
</feature>
<feature type="binding site" evidence="15">
    <location>
        <position position="575"/>
    </location>
    <ligand>
        <name>[4Fe-4S] cluster</name>
        <dbReference type="ChEBI" id="CHEBI:49883"/>
        <label>2</label>
    </ligand>
</feature>
<evidence type="ECO:0000313" key="18">
    <source>
        <dbReference type="Proteomes" id="UP000237883"/>
    </source>
</evidence>
<dbReference type="GeneID" id="78391778"/>
<evidence type="ECO:0000256" key="13">
    <source>
        <dbReference type="ARBA" id="ARBA00048332"/>
    </source>
</evidence>
<comment type="cofactor">
    <cofactor evidence="14 15">
        <name>[4Fe-4S] cluster</name>
        <dbReference type="ChEBI" id="CHEBI:49883"/>
    </cofactor>
    <text evidence="14 15">Binds 2 [4Fe-4S] clusters. In this family the first cluster has a non-standard and varying [4Fe-4S] binding motif CX(2)CX(2)CX(4-5)CP.</text>
</comment>
<keyword evidence="10 14" id="KW-0408">Iron</keyword>
<comment type="subunit">
    <text evidence="2">Heterodimer of the IorA and IorB subunits.</text>
</comment>
<dbReference type="Pfam" id="PF02775">
    <property type="entry name" value="TPP_enzyme_C"/>
    <property type="match status" value="1"/>
</dbReference>
<dbReference type="GO" id="GO:0046872">
    <property type="term" value="F:metal ion binding"/>
    <property type="evidence" value="ECO:0007669"/>
    <property type="project" value="UniProtKB-UniRule"/>
</dbReference>
<dbReference type="InterPro" id="IPR029061">
    <property type="entry name" value="THDP-binding"/>
</dbReference>
<dbReference type="Gene3D" id="3.40.50.970">
    <property type="match status" value="2"/>
</dbReference>
<sequence length="592" mass="64693">MKVIMSGNEAIARGAYEGGCQFASAYPGTPSTEILENMPQYKDDVYSEWAPNEKVAAEAAIGASIAGVRSFCAMKHVGVNVAADPIFTIAYTGVTGGFVIVSADDPGQHSSQNEQDNRNYAKAARLLMLEPSNSQECKDYMKMAFGLSERFDAPVLFHVTTRVCHSKGIVELGDREEHEYVPYKKQIEKYVSAPANAKKMRVNLETKLANMEAYANEIEINQPEWHSTKIGVVTSGISYQYAKETFGEDASYLKLGMTFPLPTDLIKDFCSKVDKVYVIEEMDPYLQEFLEIHGIECIGNQQIPKFDELNTDIVREALTGVKPESYESDLQSVVRPPTLCAGCPHRGFFQAIKKKKGLMINGDIGCYTLGANAPLSALDTAICMGASLSMAHGAAQAYKVAGAKTKAVGVLGDSTFFHSGITSLMDAVYNQSDSISVILDNRITGMTGHQENPGTGFTLMGKPAPEVDIPALVKAVGIKEENIYTVNPLHLDEVDKVLDACIASEEPTVIITRWPCVLKKFSQQDLDEFKGLHQTQCHIIQDKCRNCKACVRTGCPALMSSKDDVVIDVNSCVGCTVCKQVCPFDAIEEVQR</sequence>
<feature type="domain" description="4Fe-4S ferredoxin-type" evidence="16">
    <location>
        <begin position="563"/>
        <end position="592"/>
    </location>
</feature>
<evidence type="ECO:0000256" key="10">
    <source>
        <dbReference type="ARBA" id="ARBA00023004"/>
    </source>
</evidence>
<dbReference type="InterPro" id="IPR017721">
    <property type="entry name" value="IorA"/>
</dbReference>
<dbReference type="GO" id="GO:0030976">
    <property type="term" value="F:thiamine pyrophosphate binding"/>
    <property type="evidence" value="ECO:0007669"/>
    <property type="project" value="InterPro"/>
</dbReference>
<dbReference type="OrthoDB" id="9804603at2"/>
<keyword evidence="8 14" id="KW-0249">Electron transport</keyword>
<feature type="binding site" evidence="15">
    <location>
        <position position="547"/>
    </location>
    <ligand>
        <name>[4Fe-4S] cluster</name>
        <dbReference type="ChEBI" id="CHEBI:49883"/>
        <label>1</label>
    </ligand>
</feature>
<dbReference type="KEGG" id="mdv:C5Q96_05815"/>
<accession>A0A2S0L517</accession>
<dbReference type="PROSITE" id="PS51379">
    <property type="entry name" value="4FE4S_FER_2"/>
    <property type="match status" value="2"/>
</dbReference>
<evidence type="ECO:0000256" key="8">
    <source>
        <dbReference type="ARBA" id="ARBA00022982"/>
    </source>
</evidence>
<comment type="function">
    <text evidence="1 14">Catalyzes the ferredoxin-dependent oxidative decarboxylation of arylpyruvates.</text>
</comment>
<protein>
    <recommendedName>
        <fullName evidence="4 14">Indolepyruvate oxidoreductase subunit IorA</fullName>
        <shortName evidence="14">IOR</shortName>
        <ecNumber evidence="3 14">1.2.7.8</ecNumber>
    </recommendedName>
    <alternativeName>
        <fullName evidence="12 14">Indolepyruvate ferredoxin oxidoreductase subunit alpha</fullName>
    </alternativeName>
</protein>
<keyword evidence="11 14" id="KW-0411">Iron-sulfur</keyword>
<comment type="catalytic activity">
    <reaction evidence="13 14">
        <text>indole-3-pyruvate + 2 oxidized [2Fe-2S]-[ferredoxin] + CoA = (indol-3-yl)acetyl-CoA + 2 reduced [2Fe-2S]-[ferredoxin] + CO2 + H(+)</text>
        <dbReference type="Rhea" id="RHEA:12645"/>
        <dbReference type="Rhea" id="RHEA-COMP:10000"/>
        <dbReference type="Rhea" id="RHEA-COMP:10001"/>
        <dbReference type="ChEBI" id="CHEBI:15378"/>
        <dbReference type="ChEBI" id="CHEBI:16526"/>
        <dbReference type="ChEBI" id="CHEBI:17640"/>
        <dbReference type="ChEBI" id="CHEBI:33737"/>
        <dbReference type="ChEBI" id="CHEBI:33738"/>
        <dbReference type="ChEBI" id="CHEBI:57271"/>
        <dbReference type="ChEBI" id="CHEBI:57287"/>
        <dbReference type="EC" id="1.2.7.8"/>
    </reaction>
</comment>
<dbReference type="AlphaFoldDB" id="A0A2S0L517"/>
<feature type="binding site" evidence="15">
    <location>
        <position position="572"/>
    </location>
    <ligand>
        <name>[4Fe-4S] cluster</name>
        <dbReference type="ChEBI" id="CHEBI:49883"/>
        <label>2</label>
    </ligand>
</feature>
<dbReference type="SUPFAM" id="SSF52922">
    <property type="entry name" value="TK C-terminal domain-like"/>
    <property type="match status" value="1"/>
</dbReference>
<dbReference type="GO" id="GO:0043805">
    <property type="term" value="F:indolepyruvate ferredoxin oxidoreductase activity"/>
    <property type="evidence" value="ECO:0007669"/>
    <property type="project" value="UniProtKB-UniRule"/>
</dbReference>
<keyword evidence="6 14" id="KW-0004">4Fe-4S</keyword>
<evidence type="ECO:0000313" key="17">
    <source>
        <dbReference type="EMBL" id="AVM48385.1"/>
    </source>
</evidence>
<dbReference type="NCBIfam" id="TIGR03336">
    <property type="entry name" value="IOR_alpha"/>
    <property type="match status" value="1"/>
</dbReference>
<dbReference type="CDD" id="cd02008">
    <property type="entry name" value="TPP_IOR_alpha"/>
    <property type="match status" value="1"/>
</dbReference>
<feature type="binding site" evidence="15">
    <location>
        <position position="555"/>
    </location>
    <ligand>
        <name>[4Fe-4S] cluster</name>
        <dbReference type="ChEBI" id="CHEBI:49883"/>
        <label>2</label>
    </ligand>
</feature>
<keyword evidence="17" id="KW-0670">Pyruvate</keyword>
<evidence type="ECO:0000256" key="7">
    <source>
        <dbReference type="ARBA" id="ARBA00022723"/>
    </source>
</evidence>
<dbReference type="RefSeq" id="WP_106057457.1">
    <property type="nucleotide sequence ID" value="NZ_CAURSC010000001.1"/>
</dbReference>
<keyword evidence="9 14" id="KW-0560">Oxidoreductase</keyword>
<gene>
    <name evidence="17" type="primary">iorA</name>
    <name evidence="17" type="ORF">C5Q96_05815</name>
</gene>
<dbReference type="EC" id="1.2.7.8" evidence="3 14"/>
<dbReference type="Gene3D" id="3.30.70.20">
    <property type="match status" value="1"/>
</dbReference>
<dbReference type="PANTHER" id="PTHR43710">
    <property type="entry name" value="2-HYDROXYACYL-COA LYASE"/>
    <property type="match status" value="1"/>
</dbReference>
<feature type="binding site" evidence="15">
    <location>
        <position position="582"/>
    </location>
    <ligand>
        <name>[4Fe-4S] cluster</name>
        <dbReference type="ChEBI" id="CHEBI:49883"/>
        <label>1</label>
    </ligand>
</feature>
<dbReference type="InterPro" id="IPR045025">
    <property type="entry name" value="HACL1-like"/>
</dbReference>
<evidence type="ECO:0000256" key="11">
    <source>
        <dbReference type="ARBA" id="ARBA00023014"/>
    </source>
</evidence>
<dbReference type="InterPro" id="IPR002880">
    <property type="entry name" value="Pyrv_Fd/Flavodoxin_OxRdtase_N"/>
</dbReference>
<feature type="domain" description="4Fe-4S ferredoxin-type" evidence="16">
    <location>
        <begin position="535"/>
        <end position="556"/>
    </location>
</feature>
<dbReference type="SUPFAM" id="SSF52518">
    <property type="entry name" value="Thiamin diphosphate-binding fold (THDP-binding)"/>
    <property type="match status" value="2"/>
</dbReference>
<dbReference type="InterPro" id="IPR017900">
    <property type="entry name" value="4Fe4S_Fe_S_CS"/>
</dbReference>
<dbReference type="EMBL" id="CP027228">
    <property type="protein sequence ID" value="AVM48385.1"/>
    <property type="molecule type" value="Genomic_DNA"/>
</dbReference>
<reference evidence="18" key="1">
    <citation type="submission" date="2018-02" db="EMBL/GenBank/DDBJ databases">
        <authorList>
            <person name="Holder M.E."/>
            <person name="Ajami N.J."/>
            <person name="Petrosino J.F."/>
        </authorList>
    </citation>
    <scope>NUCLEOTIDE SEQUENCE [LARGE SCALE GENOMIC DNA]</scope>
    <source>
        <strain evidence="18">CCUG 47132</strain>
    </source>
</reference>
<keyword evidence="5 14" id="KW-0813">Transport</keyword>
<feature type="binding site" evidence="15">
    <location>
        <position position="544"/>
    </location>
    <ligand>
        <name>[4Fe-4S] cluster</name>
        <dbReference type="ChEBI" id="CHEBI:49883"/>
        <label>1</label>
    </ligand>
</feature>
<organism evidence="17 18">
    <name type="scientific">Mogibacterium diversum</name>
    <dbReference type="NCBI Taxonomy" id="114527"/>
    <lineage>
        <taxon>Bacteria</taxon>
        <taxon>Bacillati</taxon>
        <taxon>Bacillota</taxon>
        <taxon>Clostridia</taxon>
        <taxon>Peptostreptococcales</taxon>
        <taxon>Anaerovoracaceae</taxon>
        <taxon>Mogibacterium</taxon>
    </lineage>
</organism>
<evidence type="ECO:0000256" key="5">
    <source>
        <dbReference type="ARBA" id="ARBA00022448"/>
    </source>
</evidence>
<evidence type="ECO:0000256" key="6">
    <source>
        <dbReference type="ARBA" id="ARBA00022485"/>
    </source>
</evidence>
<dbReference type="Pfam" id="PF01855">
    <property type="entry name" value="POR_N"/>
    <property type="match status" value="1"/>
</dbReference>
<evidence type="ECO:0000256" key="9">
    <source>
        <dbReference type="ARBA" id="ARBA00023002"/>
    </source>
</evidence>
<dbReference type="InterPro" id="IPR017896">
    <property type="entry name" value="4Fe4S_Fe-S-bd"/>
</dbReference>